<feature type="non-terminal residue" evidence="2">
    <location>
        <position position="1"/>
    </location>
</feature>
<evidence type="ECO:0000313" key="3">
    <source>
        <dbReference type="Proteomes" id="UP000310158"/>
    </source>
</evidence>
<sequence length="148" mass="15838">PDARSDPDVRLRFRRTTDSDARPIPTHDRFQRSTPTRRTIPAFDSPFPTFDALPTTPTYAARRPTPTHDPDDYSTRYVHAQAKSSHKTSGGGESPACGPSHLEDGTDGLAGSFSVVSDGLDGLEGKGSQTDTGRGSLLSDGLHNCVAD</sequence>
<dbReference type="EMBL" id="SGPL01001292">
    <property type="protein sequence ID" value="THH03667.1"/>
    <property type="molecule type" value="Genomic_DNA"/>
</dbReference>
<evidence type="ECO:0000256" key="1">
    <source>
        <dbReference type="SAM" id="MobiDB-lite"/>
    </source>
</evidence>
<name>A0A4S4KYA9_9AGAM</name>
<protein>
    <submittedName>
        <fullName evidence="2">Uncharacterized protein</fullName>
    </submittedName>
</protein>
<gene>
    <name evidence="2" type="ORF">EW146_g10367</name>
</gene>
<feature type="compositionally biased region" description="Low complexity" evidence="1">
    <location>
        <begin position="54"/>
        <end position="64"/>
    </location>
</feature>
<dbReference type="AlphaFoldDB" id="A0A4S4KYA9"/>
<feature type="region of interest" description="Disordered" evidence="1">
    <location>
        <begin position="1"/>
        <end position="148"/>
    </location>
</feature>
<organism evidence="2 3">
    <name type="scientific">Bondarzewia mesenterica</name>
    <dbReference type="NCBI Taxonomy" id="1095465"/>
    <lineage>
        <taxon>Eukaryota</taxon>
        <taxon>Fungi</taxon>
        <taxon>Dikarya</taxon>
        <taxon>Basidiomycota</taxon>
        <taxon>Agaricomycotina</taxon>
        <taxon>Agaricomycetes</taxon>
        <taxon>Russulales</taxon>
        <taxon>Bondarzewiaceae</taxon>
        <taxon>Bondarzewia</taxon>
    </lineage>
</organism>
<reference evidence="2 3" key="1">
    <citation type="submission" date="2019-02" db="EMBL/GenBank/DDBJ databases">
        <title>Genome sequencing of the rare red list fungi Bondarzewia mesenterica.</title>
        <authorList>
            <person name="Buettner E."/>
            <person name="Kellner H."/>
        </authorList>
    </citation>
    <scope>NUCLEOTIDE SEQUENCE [LARGE SCALE GENOMIC DNA]</scope>
    <source>
        <strain evidence="2 3">DSM 108281</strain>
    </source>
</reference>
<proteinExistence type="predicted"/>
<dbReference type="Proteomes" id="UP000310158">
    <property type="component" value="Unassembled WGS sequence"/>
</dbReference>
<comment type="caution">
    <text evidence="2">The sequence shown here is derived from an EMBL/GenBank/DDBJ whole genome shotgun (WGS) entry which is preliminary data.</text>
</comment>
<feature type="compositionally biased region" description="Basic and acidic residues" evidence="1">
    <location>
        <begin position="1"/>
        <end position="31"/>
    </location>
</feature>
<keyword evidence="3" id="KW-1185">Reference proteome</keyword>
<accession>A0A4S4KYA9</accession>
<evidence type="ECO:0000313" key="2">
    <source>
        <dbReference type="EMBL" id="THH03667.1"/>
    </source>
</evidence>